<protein>
    <submittedName>
        <fullName evidence="1">Uncharacterized protein</fullName>
    </submittedName>
</protein>
<sequence>MTRRWNLSVPLEVRSLSALLALLAAMDLLSGRRCWCWRRRTPYLLLLFMLRWAILVHRPRCVLFKALKLLMEEEDGPCLVPTIFAGGREFRGGPRDVLCFMFNTFPFRKKKSLAPV</sequence>
<name>A0A368QTA9_SETIT</name>
<evidence type="ECO:0000313" key="1">
    <source>
        <dbReference type="EMBL" id="RCV21103.1"/>
    </source>
</evidence>
<gene>
    <name evidence="1" type="ORF">SETIT_4G110700v2</name>
</gene>
<accession>A0A368QTA9</accession>
<reference evidence="1" key="2">
    <citation type="submission" date="2015-07" db="EMBL/GenBank/DDBJ databases">
        <authorList>
            <person name="Noorani M."/>
        </authorList>
    </citation>
    <scope>NUCLEOTIDE SEQUENCE</scope>
    <source>
        <strain evidence="1">Yugu1</strain>
    </source>
</reference>
<reference evidence="1" key="1">
    <citation type="journal article" date="2012" name="Nat. Biotechnol.">
        <title>Reference genome sequence of the model plant Setaria.</title>
        <authorList>
            <person name="Bennetzen J.L."/>
            <person name="Schmutz J."/>
            <person name="Wang H."/>
            <person name="Percifield R."/>
            <person name="Hawkins J."/>
            <person name="Pontaroli A.C."/>
            <person name="Estep M."/>
            <person name="Feng L."/>
            <person name="Vaughn J.N."/>
            <person name="Grimwood J."/>
            <person name="Jenkins J."/>
            <person name="Barry K."/>
            <person name="Lindquist E."/>
            <person name="Hellsten U."/>
            <person name="Deshpande S."/>
            <person name="Wang X."/>
            <person name="Wu X."/>
            <person name="Mitros T."/>
            <person name="Triplett J."/>
            <person name="Yang X."/>
            <person name="Ye C.Y."/>
            <person name="Mauro-Herrera M."/>
            <person name="Wang L."/>
            <person name="Li P."/>
            <person name="Sharma M."/>
            <person name="Sharma R."/>
            <person name="Ronald P.C."/>
            <person name="Panaud O."/>
            <person name="Kellogg E.A."/>
            <person name="Brutnell T.P."/>
            <person name="Doust A.N."/>
            <person name="Tuskan G.A."/>
            <person name="Rokhsar D."/>
            <person name="Devos K.M."/>
        </authorList>
    </citation>
    <scope>NUCLEOTIDE SEQUENCE [LARGE SCALE GENOMIC DNA]</scope>
    <source>
        <strain evidence="1">Yugu1</strain>
    </source>
</reference>
<dbReference type="AlphaFoldDB" id="A0A368QTA9"/>
<dbReference type="EMBL" id="CM003531">
    <property type="protein sequence ID" value="RCV21103.1"/>
    <property type="molecule type" value="Genomic_DNA"/>
</dbReference>
<organism evidence="1">
    <name type="scientific">Setaria italica</name>
    <name type="common">Foxtail millet</name>
    <name type="synonym">Panicum italicum</name>
    <dbReference type="NCBI Taxonomy" id="4555"/>
    <lineage>
        <taxon>Eukaryota</taxon>
        <taxon>Viridiplantae</taxon>
        <taxon>Streptophyta</taxon>
        <taxon>Embryophyta</taxon>
        <taxon>Tracheophyta</taxon>
        <taxon>Spermatophyta</taxon>
        <taxon>Magnoliopsida</taxon>
        <taxon>Liliopsida</taxon>
        <taxon>Poales</taxon>
        <taxon>Poaceae</taxon>
        <taxon>PACMAD clade</taxon>
        <taxon>Panicoideae</taxon>
        <taxon>Panicodae</taxon>
        <taxon>Paniceae</taxon>
        <taxon>Cenchrinae</taxon>
        <taxon>Setaria</taxon>
    </lineage>
</organism>
<proteinExistence type="predicted"/>